<dbReference type="Proteomes" id="UP001239909">
    <property type="component" value="Unassembled WGS sequence"/>
</dbReference>
<dbReference type="InterPro" id="IPR011697">
    <property type="entry name" value="Peptidase_C26"/>
</dbReference>
<dbReference type="InterPro" id="IPR029062">
    <property type="entry name" value="Class_I_gatase-like"/>
</dbReference>
<dbReference type="Gene3D" id="3.40.50.880">
    <property type="match status" value="1"/>
</dbReference>
<dbReference type="PANTHER" id="PTHR43235">
    <property type="entry name" value="GLUTAMINE AMIDOTRANSFERASE PB2B2.05-RELATED"/>
    <property type="match status" value="1"/>
</dbReference>
<name>A0ABQ6LQ40_9RHOB</name>
<protein>
    <recommendedName>
        <fullName evidence="3">Glutamine amidotransferase</fullName>
    </recommendedName>
</protein>
<dbReference type="Pfam" id="PF07722">
    <property type="entry name" value="Peptidase_C26"/>
    <property type="match status" value="1"/>
</dbReference>
<dbReference type="SUPFAM" id="SSF52317">
    <property type="entry name" value="Class I glutamine amidotransferase-like"/>
    <property type="match status" value="1"/>
</dbReference>
<dbReference type="PROSITE" id="PS51273">
    <property type="entry name" value="GATASE_TYPE_1"/>
    <property type="match status" value="1"/>
</dbReference>
<reference evidence="1 2" key="1">
    <citation type="submission" date="2023-04" db="EMBL/GenBank/DDBJ databases">
        <title>Marinoamorphus aggregata gen. nov., sp. Nov., isolate from tissue of brittle star Ophioplocus japonicus.</title>
        <authorList>
            <person name="Kawano K."/>
            <person name="Sawayama S."/>
            <person name="Nakagawa S."/>
        </authorList>
    </citation>
    <scope>NUCLEOTIDE SEQUENCE [LARGE SCALE GENOMIC DNA]</scope>
    <source>
        <strain evidence="1 2">NKW23</strain>
    </source>
</reference>
<keyword evidence="2" id="KW-1185">Reference proteome</keyword>
<evidence type="ECO:0000313" key="2">
    <source>
        <dbReference type="Proteomes" id="UP001239909"/>
    </source>
</evidence>
<dbReference type="PANTHER" id="PTHR43235:SF1">
    <property type="entry name" value="GLUTAMINE AMIDOTRANSFERASE PB2B2.05-RELATED"/>
    <property type="match status" value="1"/>
</dbReference>
<dbReference type="CDD" id="cd01745">
    <property type="entry name" value="GATase1_2"/>
    <property type="match status" value="1"/>
</dbReference>
<accession>A0ABQ6LQ40</accession>
<gene>
    <name evidence="1" type="ORF">LNKW23_27760</name>
</gene>
<organism evidence="1 2">
    <name type="scientific">Paralimibaculum aggregatum</name>
    <dbReference type="NCBI Taxonomy" id="3036245"/>
    <lineage>
        <taxon>Bacteria</taxon>
        <taxon>Pseudomonadati</taxon>
        <taxon>Pseudomonadota</taxon>
        <taxon>Alphaproteobacteria</taxon>
        <taxon>Rhodobacterales</taxon>
        <taxon>Paracoccaceae</taxon>
        <taxon>Paralimibaculum</taxon>
    </lineage>
</organism>
<dbReference type="InterPro" id="IPR044668">
    <property type="entry name" value="PuuD-like"/>
</dbReference>
<sequence length="241" mass="26269">MSRPVIGVTTSARSGWRIFPMIALSVRWAGGRPLWWRVGHPAEIADCDGLIIGGGDDISADLYGGRLMAEARVDPERDALERRLVAEAEATGRPVLGICRGAQMLNIVLGGSLHQDIYEAYADARRIWTVLPRKEVTVESDTLLARIMGPEPARVNALHTQSVDRLGEGLRVSARDRAGVVQAVERSDAGSVLLGVQWHPEHLFYARRQRAIFRTLVSAAAAFRADSDQQGAAAAMAELLR</sequence>
<proteinExistence type="predicted"/>
<evidence type="ECO:0000313" key="1">
    <source>
        <dbReference type="EMBL" id="GMG83563.1"/>
    </source>
</evidence>
<evidence type="ECO:0008006" key="3">
    <source>
        <dbReference type="Google" id="ProtNLM"/>
    </source>
</evidence>
<comment type="caution">
    <text evidence="1">The sequence shown here is derived from an EMBL/GenBank/DDBJ whole genome shotgun (WGS) entry which is preliminary data.</text>
</comment>
<dbReference type="RefSeq" id="WP_285672355.1">
    <property type="nucleotide sequence ID" value="NZ_BSYI01000021.1"/>
</dbReference>
<dbReference type="EMBL" id="BSYI01000021">
    <property type="protein sequence ID" value="GMG83563.1"/>
    <property type="molecule type" value="Genomic_DNA"/>
</dbReference>